<dbReference type="SUPFAM" id="SSF51735">
    <property type="entry name" value="NAD(P)-binding Rossmann-fold domains"/>
    <property type="match status" value="1"/>
</dbReference>
<organism evidence="2 3">
    <name type="scientific">Sporormia fimetaria CBS 119925</name>
    <dbReference type="NCBI Taxonomy" id="1340428"/>
    <lineage>
        <taxon>Eukaryota</taxon>
        <taxon>Fungi</taxon>
        <taxon>Dikarya</taxon>
        <taxon>Ascomycota</taxon>
        <taxon>Pezizomycotina</taxon>
        <taxon>Dothideomycetes</taxon>
        <taxon>Pleosporomycetidae</taxon>
        <taxon>Pleosporales</taxon>
        <taxon>Sporormiaceae</taxon>
        <taxon>Sporormia</taxon>
    </lineage>
</organism>
<accession>A0A6A6V0F2</accession>
<name>A0A6A6V0F2_9PLEO</name>
<evidence type="ECO:0000256" key="1">
    <source>
        <dbReference type="ARBA" id="ARBA00023002"/>
    </source>
</evidence>
<keyword evidence="1" id="KW-0560">Oxidoreductase</keyword>
<dbReference type="PANTHER" id="PTHR43157:SF61">
    <property type="entry name" value="DEHYDROGENASE_REDUCTASE FAMILY PROTEIN, PUTATIVE (AFU_ORTHOLOGUE AFUA_3G01250)-RELATED"/>
    <property type="match status" value="1"/>
</dbReference>
<dbReference type="PRINTS" id="PR00081">
    <property type="entry name" value="GDHRDH"/>
</dbReference>
<dbReference type="GO" id="GO:0016491">
    <property type="term" value="F:oxidoreductase activity"/>
    <property type="evidence" value="ECO:0007669"/>
    <property type="project" value="UniProtKB-KW"/>
</dbReference>
<sequence>MFFESLPVPPPSSFEGRTYVVTGANTGLGYECAKHLVRHASRVILAVRSQARGDVAKDNIEAETGRTGVAEVWLLDLASYDSVKAFATRVCTELDRLDGVVENASVALGEWSTAEGMESTLTVNVISNFLLAILLLPKLKADAVKFGIQPHLAVVGSSAGFMATDGFLENTPGDIFEYMNSEEVFKQNGIMARYSVSKLLQAYATRELATLQPFSKTNVIINCLCPGLCITELDRNGRLYFRARLWIQRRLFGRTAEMGSRTLLHAMTADATTHGRFLQNCEDHDQVPSWMTSAEGQSVQKRVWTDIVTRLENIQTGCVQTALGNGRGRSD</sequence>
<protein>
    <submittedName>
        <fullName evidence="2">NAD(P)-binding protein</fullName>
    </submittedName>
</protein>
<dbReference type="InterPro" id="IPR002347">
    <property type="entry name" value="SDR_fam"/>
</dbReference>
<dbReference type="InterPro" id="IPR036291">
    <property type="entry name" value="NAD(P)-bd_dom_sf"/>
</dbReference>
<dbReference type="Gene3D" id="3.40.50.720">
    <property type="entry name" value="NAD(P)-binding Rossmann-like Domain"/>
    <property type="match status" value="1"/>
</dbReference>
<dbReference type="PANTHER" id="PTHR43157">
    <property type="entry name" value="PHOSPHATIDYLINOSITOL-GLYCAN BIOSYNTHESIS CLASS F PROTEIN-RELATED"/>
    <property type="match status" value="1"/>
</dbReference>
<dbReference type="Proteomes" id="UP000799440">
    <property type="component" value="Unassembled WGS sequence"/>
</dbReference>
<dbReference type="AlphaFoldDB" id="A0A6A6V0F2"/>
<dbReference type="OrthoDB" id="542013at2759"/>
<dbReference type="EMBL" id="MU006592">
    <property type="protein sequence ID" value="KAF2744012.1"/>
    <property type="molecule type" value="Genomic_DNA"/>
</dbReference>
<proteinExistence type="predicted"/>
<evidence type="ECO:0000313" key="2">
    <source>
        <dbReference type="EMBL" id="KAF2744012.1"/>
    </source>
</evidence>
<evidence type="ECO:0000313" key="3">
    <source>
        <dbReference type="Proteomes" id="UP000799440"/>
    </source>
</evidence>
<keyword evidence="3" id="KW-1185">Reference proteome</keyword>
<dbReference type="Pfam" id="PF00106">
    <property type="entry name" value="adh_short"/>
    <property type="match status" value="1"/>
</dbReference>
<gene>
    <name evidence="2" type="ORF">M011DRAFT_480319</name>
</gene>
<reference evidence="2" key="1">
    <citation type="journal article" date="2020" name="Stud. Mycol.">
        <title>101 Dothideomycetes genomes: a test case for predicting lifestyles and emergence of pathogens.</title>
        <authorList>
            <person name="Haridas S."/>
            <person name="Albert R."/>
            <person name="Binder M."/>
            <person name="Bloem J."/>
            <person name="Labutti K."/>
            <person name="Salamov A."/>
            <person name="Andreopoulos B."/>
            <person name="Baker S."/>
            <person name="Barry K."/>
            <person name="Bills G."/>
            <person name="Bluhm B."/>
            <person name="Cannon C."/>
            <person name="Castanera R."/>
            <person name="Culley D."/>
            <person name="Daum C."/>
            <person name="Ezra D."/>
            <person name="Gonzalez J."/>
            <person name="Henrissat B."/>
            <person name="Kuo A."/>
            <person name="Liang C."/>
            <person name="Lipzen A."/>
            <person name="Lutzoni F."/>
            <person name="Magnuson J."/>
            <person name="Mondo S."/>
            <person name="Nolan M."/>
            <person name="Ohm R."/>
            <person name="Pangilinan J."/>
            <person name="Park H.-J."/>
            <person name="Ramirez L."/>
            <person name="Alfaro M."/>
            <person name="Sun H."/>
            <person name="Tritt A."/>
            <person name="Yoshinaga Y."/>
            <person name="Zwiers L.-H."/>
            <person name="Turgeon B."/>
            <person name="Goodwin S."/>
            <person name="Spatafora J."/>
            <person name="Crous P."/>
            <person name="Grigoriev I."/>
        </authorList>
    </citation>
    <scope>NUCLEOTIDE SEQUENCE</scope>
    <source>
        <strain evidence="2">CBS 119925</strain>
    </source>
</reference>